<dbReference type="AlphaFoldDB" id="A0A7S0L5P3"/>
<dbReference type="GO" id="GO:0005886">
    <property type="term" value="C:plasma membrane"/>
    <property type="evidence" value="ECO:0007669"/>
    <property type="project" value="TreeGrafter"/>
</dbReference>
<reference evidence="8" key="1">
    <citation type="submission" date="2021-01" db="EMBL/GenBank/DDBJ databases">
        <authorList>
            <person name="Corre E."/>
            <person name="Pelletier E."/>
            <person name="Niang G."/>
            <person name="Scheremetjew M."/>
            <person name="Finn R."/>
            <person name="Kale V."/>
            <person name="Holt S."/>
            <person name="Cochrane G."/>
            <person name="Meng A."/>
            <person name="Brown T."/>
            <person name="Cohen L."/>
        </authorList>
    </citation>
    <scope>NUCLEOTIDE SEQUENCE</scope>
    <source>
        <strain evidence="8">PLY182g</strain>
    </source>
</reference>
<evidence type="ECO:0000256" key="2">
    <source>
        <dbReference type="ARBA" id="ARBA00007965"/>
    </source>
</evidence>
<feature type="transmembrane region" description="Helical" evidence="7">
    <location>
        <begin position="207"/>
        <end position="230"/>
    </location>
</feature>
<proteinExistence type="inferred from homology"/>
<feature type="transmembrane region" description="Helical" evidence="7">
    <location>
        <begin position="61"/>
        <end position="81"/>
    </location>
</feature>
<organism evidence="8">
    <name type="scientific">Coccolithus braarudii</name>
    <dbReference type="NCBI Taxonomy" id="221442"/>
    <lineage>
        <taxon>Eukaryota</taxon>
        <taxon>Haptista</taxon>
        <taxon>Haptophyta</taxon>
        <taxon>Prymnesiophyceae</taxon>
        <taxon>Coccolithales</taxon>
        <taxon>Coccolithaceae</taxon>
        <taxon>Coccolithus</taxon>
    </lineage>
</organism>
<keyword evidence="3" id="KW-0813">Transport</keyword>
<evidence type="ECO:0008006" key="9">
    <source>
        <dbReference type="Google" id="ProtNLM"/>
    </source>
</evidence>
<feature type="transmembrane region" description="Helical" evidence="7">
    <location>
        <begin position="22"/>
        <end position="41"/>
    </location>
</feature>
<feature type="transmembrane region" description="Helical" evidence="7">
    <location>
        <begin position="402"/>
        <end position="420"/>
    </location>
</feature>
<evidence type="ECO:0000256" key="1">
    <source>
        <dbReference type="ARBA" id="ARBA00004141"/>
    </source>
</evidence>
<keyword evidence="4 7" id="KW-0812">Transmembrane</keyword>
<name>A0A7S0L5P3_9EUKA</name>
<feature type="transmembrane region" description="Helical" evidence="7">
    <location>
        <begin position="440"/>
        <end position="461"/>
    </location>
</feature>
<feature type="transmembrane region" description="Helical" evidence="7">
    <location>
        <begin position="374"/>
        <end position="390"/>
    </location>
</feature>
<dbReference type="GO" id="GO:0005337">
    <property type="term" value="F:nucleoside transmembrane transporter activity"/>
    <property type="evidence" value="ECO:0007669"/>
    <property type="project" value="InterPro"/>
</dbReference>
<dbReference type="PANTHER" id="PTHR10332">
    <property type="entry name" value="EQUILIBRATIVE NUCLEOSIDE TRANSPORTER"/>
    <property type="match status" value="1"/>
</dbReference>
<comment type="subcellular location">
    <subcellularLocation>
        <location evidence="1">Membrane</location>
        <topology evidence="1">Multi-pass membrane protein</topology>
    </subcellularLocation>
</comment>
<evidence type="ECO:0000256" key="6">
    <source>
        <dbReference type="ARBA" id="ARBA00023136"/>
    </source>
</evidence>
<sequence length="511" mass="54430">MGGPLLINDVENTVVARRQSRLAAAIVGLMGVGALFPWNAFITPLNFYQLLFHGTPYDTSITSILSATFTGIGLIAITVLQGLQHSFTIRTRIIFAIALELIVFAAIAVATAVLLLFSDHTLAVVVLDHSSLTFALLMVCVSLAAVAQAVLTGSVVSYASILGDDSLKTVSTGMGIAGLLVSSASLLTELPHALRDSSEATTTKHDVLTSALCYFSASVVVLLVCLAGFLRLERMDFVRLCKLGAIAGSLGTSTVSDRLDVEASTTPASHMGLQSAEAHSCKAADVTVYSQRVSIREFPTQMTVSTELTDASNEVLSMPIPKQRGAGRRTLQLLVQLWQWALALVLCYSITIGLFPALTGMLATSSHNSAWEELYVPFLFVVFNLGDVIGRNSPACVMLDDPGLVLLVAILRIIFIPLFIFSHMGQGLSILSPWFESDTLTVLIVLVFAVSNGWLTTNVFLRAPVNVVAEDGAAAGTLMAGCLNAGLTIGALLSFLFHWLVCQCNPFVDSD</sequence>
<evidence type="ECO:0000256" key="7">
    <source>
        <dbReference type="SAM" id="Phobius"/>
    </source>
</evidence>
<protein>
    <recommendedName>
        <fullName evidence="9">Equilibrative nucleoside transporter</fullName>
    </recommendedName>
</protein>
<evidence type="ECO:0000256" key="4">
    <source>
        <dbReference type="ARBA" id="ARBA00022692"/>
    </source>
</evidence>
<feature type="transmembrane region" description="Helical" evidence="7">
    <location>
        <begin position="473"/>
        <end position="501"/>
    </location>
</feature>
<dbReference type="PIRSF" id="PIRSF016379">
    <property type="entry name" value="ENT"/>
    <property type="match status" value="1"/>
</dbReference>
<dbReference type="InterPro" id="IPR002259">
    <property type="entry name" value="Eqnu_transpt"/>
</dbReference>
<evidence type="ECO:0000256" key="5">
    <source>
        <dbReference type="ARBA" id="ARBA00022989"/>
    </source>
</evidence>
<dbReference type="EMBL" id="HBEY01013244">
    <property type="protein sequence ID" value="CAD8603049.1"/>
    <property type="molecule type" value="Transcribed_RNA"/>
</dbReference>
<feature type="transmembrane region" description="Helical" evidence="7">
    <location>
        <begin position="132"/>
        <end position="158"/>
    </location>
</feature>
<gene>
    <name evidence="8" type="ORF">CPEL01642_LOCUS6384</name>
</gene>
<dbReference type="PANTHER" id="PTHR10332:SF10">
    <property type="entry name" value="EQUILIBRATIVE NUCLEOSIDE TRANSPORTER 4"/>
    <property type="match status" value="1"/>
</dbReference>
<accession>A0A7S0L5P3</accession>
<keyword evidence="6 7" id="KW-0472">Membrane</keyword>
<feature type="transmembrane region" description="Helical" evidence="7">
    <location>
        <begin position="170"/>
        <end position="187"/>
    </location>
</feature>
<feature type="transmembrane region" description="Helical" evidence="7">
    <location>
        <begin position="93"/>
        <end position="117"/>
    </location>
</feature>
<evidence type="ECO:0000313" key="8">
    <source>
        <dbReference type="EMBL" id="CAD8603049.1"/>
    </source>
</evidence>
<comment type="similarity">
    <text evidence="2">Belongs to the SLC29A/ENT transporter (TC 2.A.57) family.</text>
</comment>
<feature type="transmembrane region" description="Helical" evidence="7">
    <location>
        <begin position="337"/>
        <end position="362"/>
    </location>
</feature>
<dbReference type="Pfam" id="PF01733">
    <property type="entry name" value="Nucleoside_tran"/>
    <property type="match status" value="1"/>
</dbReference>
<evidence type="ECO:0000256" key="3">
    <source>
        <dbReference type="ARBA" id="ARBA00022448"/>
    </source>
</evidence>
<keyword evidence="5 7" id="KW-1133">Transmembrane helix</keyword>